<feature type="transmembrane region" description="Helical" evidence="13">
    <location>
        <begin position="396"/>
        <end position="417"/>
    </location>
</feature>
<feature type="domain" description="Cation/H(+) antiporter C-terminal" evidence="16">
    <location>
        <begin position="609"/>
        <end position="751"/>
    </location>
</feature>
<comment type="function">
    <text evidence="1">May function as sodium-coupled metabolite transporter across the chloroplast envelope.</text>
</comment>
<evidence type="ECO:0000313" key="18">
    <source>
        <dbReference type="Proteomes" id="UP000317650"/>
    </source>
</evidence>
<dbReference type="PANTHER" id="PTHR32468:SF102">
    <property type="entry name" value="OS08G0117800 PROTEIN"/>
    <property type="match status" value="1"/>
</dbReference>
<evidence type="ECO:0000256" key="6">
    <source>
        <dbReference type="ARBA" id="ARBA00022692"/>
    </source>
</evidence>
<feature type="transmembrane region" description="Helical" evidence="13">
    <location>
        <begin position="304"/>
        <end position="324"/>
    </location>
</feature>
<keyword evidence="6 13" id="KW-0812">Transmembrane</keyword>
<feature type="transmembrane region" description="Helical" evidence="13">
    <location>
        <begin position="114"/>
        <end position="135"/>
    </location>
</feature>
<evidence type="ECO:0000256" key="1">
    <source>
        <dbReference type="ARBA" id="ARBA00003198"/>
    </source>
</evidence>
<dbReference type="PANTHER" id="PTHR32468">
    <property type="entry name" value="CATION/H + ANTIPORTER"/>
    <property type="match status" value="1"/>
</dbReference>
<evidence type="ECO:0000259" key="14">
    <source>
        <dbReference type="Pfam" id="PF00999"/>
    </source>
</evidence>
<proteinExistence type="inferred from homology"/>
<evidence type="ECO:0000256" key="12">
    <source>
        <dbReference type="SAM" id="MobiDB-lite"/>
    </source>
</evidence>
<evidence type="ECO:0000256" key="9">
    <source>
        <dbReference type="ARBA" id="ARBA00023065"/>
    </source>
</evidence>
<protein>
    <submittedName>
        <fullName evidence="17">Uncharacterized protein</fullName>
    </submittedName>
</protein>
<dbReference type="GO" id="GO:0009941">
    <property type="term" value="C:chloroplast envelope"/>
    <property type="evidence" value="ECO:0007669"/>
    <property type="project" value="UniProtKB-SubCell"/>
</dbReference>
<evidence type="ECO:0000256" key="8">
    <source>
        <dbReference type="ARBA" id="ARBA00022989"/>
    </source>
</evidence>
<dbReference type="EMBL" id="PYDT01000004">
    <property type="protein sequence ID" value="THU64081.1"/>
    <property type="molecule type" value="Genomic_DNA"/>
</dbReference>
<dbReference type="Pfam" id="PF00999">
    <property type="entry name" value="Na_H_Exchanger"/>
    <property type="match status" value="1"/>
</dbReference>
<feature type="transmembrane region" description="Helical" evidence="13">
    <location>
        <begin position="20"/>
        <end position="39"/>
    </location>
</feature>
<accession>A0A4S8JPD8</accession>
<evidence type="ECO:0000256" key="7">
    <source>
        <dbReference type="ARBA" id="ARBA00022958"/>
    </source>
</evidence>
<dbReference type="InterPro" id="IPR057291">
    <property type="entry name" value="CHX17_2nd"/>
</dbReference>
<feature type="transmembrane region" description="Helical" evidence="13">
    <location>
        <begin position="83"/>
        <end position="102"/>
    </location>
</feature>
<evidence type="ECO:0000313" key="17">
    <source>
        <dbReference type="EMBL" id="THU64081.1"/>
    </source>
</evidence>
<comment type="similarity">
    <text evidence="11">Belongs to the monovalent cation:proton antiporter 2 (CPA2) transporter (TC 2.A.37) family. CHX (TC 2.A.37.4) subfamily.</text>
</comment>
<dbReference type="InterPro" id="IPR057290">
    <property type="entry name" value="CHX17_C"/>
</dbReference>
<evidence type="ECO:0000256" key="13">
    <source>
        <dbReference type="SAM" id="Phobius"/>
    </source>
</evidence>
<feature type="transmembrane region" description="Helical" evidence="13">
    <location>
        <begin position="252"/>
        <end position="273"/>
    </location>
</feature>
<feature type="transmembrane region" description="Helical" evidence="13">
    <location>
        <begin position="279"/>
        <end position="297"/>
    </location>
</feature>
<dbReference type="Pfam" id="PF23259">
    <property type="entry name" value="CHX17_C"/>
    <property type="match status" value="1"/>
</dbReference>
<evidence type="ECO:0000256" key="11">
    <source>
        <dbReference type="ARBA" id="ARBA00038341"/>
    </source>
</evidence>
<dbReference type="Gene3D" id="3.40.50.12370">
    <property type="match status" value="1"/>
</dbReference>
<keyword evidence="4" id="KW-0813">Transport</keyword>
<dbReference type="InterPro" id="IPR038770">
    <property type="entry name" value="Na+/solute_symporter_sf"/>
</dbReference>
<dbReference type="GO" id="GO:0006813">
    <property type="term" value="P:potassium ion transport"/>
    <property type="evidence" value="ECO:0007669"/>
    <property type="project" value="UniProtKB-KW"/>
</dbReference>
<gene>
    <name evidence="17" type="ORF">C4D60_Mb01t22690</name>
</gene>
<sequence>MTTSDGVWLNDNPFHFSLPILLFQLTVIFVVCKLTHAVLRRLGQPLIISQIMAGIIVGPDMLSRNLKFQYLIYEPQSYEQLNIVGIFGCIMYFFVVGVKADLGLIPKVGKKPVAIALFCTLLPVVSVYITATALRHKIPPRFTDTQLLLRVTSQWCLTSYAVLSAVLSELNLLSSELGRLAMSTTLIADFLHLLAASCINTYVLSVNIGSPLRGLEALSCLAALVVIIMFVLRPLVLWLIRRTPEGALLDEASFVAVLLMAFVCALLAGIIGYDVFTGPFFFGLVLPGGAPLGATLVERMDRMVMGLFLPVAIVQAGTRMRMLLLTDTLRWGLFELFLVICVVSKFLGVILPCLYCKMPHRHTVSLALMMTTKGIYEIVAATQWQDDRILCDEEYTITLLTVLVFGGGTAPMVKYLYRPEDRYVPYKRRTLQHAKPGDELRVLACIYEQDNVHTALALLQASGHSQDSPIYVYVLHLHHLIGRTDAVLHPHKRRNEPSSSVAALSQSDHIVNAFRQFEQQHSDGVWVLPYICISPYNTMHDDVCSLALDKKVTLVILPFHKNVKADGSIIFVNPAVQSVNVNVLRYAPCSVAILVDHGISDCGKLLQHVAVYFLGGADDREALAYGSRMAKRAAIRLTVVRFLPPKVWREEGQEEKMDDKMLTQFQHEMVDGKHVVYREKVVQDGEGTVAVIRQTSAEFNLLIVGRRKGKDSPLTTGMSMWSEYPELGIIGDLLAATDFGGRVSTLVVQQQVMEMGAEAQGADSPKSPSTGRGRGRQVAPEAQV</sequence>
<evidence type="ECO:0000256" key="10">
    <source>
        <dbReference type="ARBA" id="ARBA00023136"/>
    </source>
</evidence>
<comment type="caution">
    <text evidence="17">The sequence shown here is derived from an EMBL/GenBank/DDBJ whole genome shotgun (WGS) entry which is preliminary data.</text>
</comment>
<feature type="transmembrane region" description="Helical" evidence="13">
    <location>
        <begin position="46"/>
        <end position="63"/>
    </location>
</feature>
<evidence type="ECO:0000256" key="4">
    <source>
        <dbReference type="ARBA" id="ARBA00022448"/>
    </source>
</evidence>
<feature type="transmembrane region" description="Helical" evidence="13">
    <location>
        <begin position="147"/>
        <end position="168"/>
    </location>
</feature>
<evidence type="ECO:0000259" key="15">
    <source>
        <dbReference type="Pfam" id="PF23256"/>
    </source>
</evidence>
<dbReference type="GO" id="GO:0006885">
    <property type="term" value="P:regulation of pH"/>
    <property type="evidence" value="ECO:0007669"/>
    <property type="project" value="TreeGrafter"/>
</dbReference>
<reference evidence="17 18" key="1">
    <citation type="journal article" date="2019" name="Nat. Plants">
        <title>Genome sequencing of Musa balbisiana reveals subgenome evolution and function divergence in polyploid bananas.</title>
        <authorList>
            <person name="Yao X."/>
        </authorList>
    </citation>
    <scope>NUCLEOTIDE SEQUENCE [LARGE SCALE GENOMIC DNA]</scope>
    <source>
        <strain evidence="18">cv. DH-PKW</strain>
        <tissue evidence="17">Leaves</tissue>
    </source>
</reference>
<feature type="transmembrane region" description="Helical" evidence="13">
    <location>
        <begin position="180"/>
        <end position="203"/>
    </location>
</feature>
<feature type="transmembrane region" description="Helical" evidence="13">
    <location>
        <begin position="336"/>
        <end position="356"/>
    </location>
</feature>
<name>A0A4S8JPD8_MUSBA</name>
<dbReference type="GO" id="GO:1902600">
    <property type="term" value="P:proton transmembrane transport"/>
    <property type="evidence" value="ECO:0007669"/>
    <property type="project" value="InterPro"/>
</dbReference>
<keyword evidence="18" id="KW-1185">Reference proteome</keyword>
<keyword evidence="7" id="KW-0630">Potassium</keyword>
<feature type="domain" description="Cation/H(+) antiporter central" evidence="15">
    <location>
        <begin position="471"/>
        <end position="601"/>
    </location>
</feature>
<evidence type="ECO:0000256" key="2">
    <source>
        <dbReference type="ARBA" id="ARBA00004119"/>
    </source>
</evidence>
<evidence type="ECO:0000256" key="3">
    <source>
        <dbReference type="ARBA" id="ARBA00004141"/>
    </source>
</evidence>
<keyword evidence="5" id="KW-0633">Potassium transport</keyword>
<dbReference type="Gene3D" id="1.20.1530.20">
    <property type="match status" value="1"/>
</dbReference>
<dbReference type="GO" id="GO:0012505">
    <property type="term" value="C:endomembrane system"/>
    <property type="evidence" value="ECO:0007669"/>
    <property type="project" value="TreeGrafter"/>
</dbReference>
<keyword evidence="9" id="KW-0406">Ion transport</keyword>
<dbReference type="Proteomes" id="UP000317650">
    <property type="component" value="Chromosome 1"/>
</dbReference>
<feature type="transmembrane region" description="Helical" evidence="13">
    <location>
        <begin position="215"/>
        <end position="240"/>
    </location>
</feature>
<organism evidence="17 18">
    <name type="scientific">Musa balbisiana</name>
    <name type="common">Banana</name>
    <dbReference type="NCBI Taxonomy" id="52838"/>
    <lineage>
        <taxon>Eukaryota</taxon>
        <taxon>Viridiplantae</taxon>
        <taxon>Streptophyta</taxon>
        <taxon>Embryophyta</taxon>
        <taxon>Tracheophyta</taxon>
        <taxon>Spermatophyta</taxon>
        <taxon>Magnoliopsida</taxon>
        <taxon>Liliopsida</taxon>
        <taxon>Zingiberales</taxon>
        <taxon>Musaceae</taxon>
        <taxon>Musa</taxon>
    </lineage>
</organism>
<evidence type="ECO:0000259" key="16">
    <source>
        <dbReference type="Pfam" id="PF23259"/>
    </source>
</evidence>
<dbReference type="InterPro" id="IPR006153">
    <property type="entry name" value="Cation/H_exchanger_TM"/>
</dbReference>
<feature type="domain" description="Cation/H+ exchanger transmembrane" evidence="14">
    <location>
        <begin position="28"/>
        <end position="412"/>
    </location>
</feature>
<dbReference type="AlphaFoldDB" id="A0A4S8JPD8"/>
<dbReference type="InterPro" id="IPR050794">
    <property type="entry name" value="CPA2_transporter"/>
</dbReference>
<dbReference type="Pfam" id="PF23256">
    <property type="entry name" value="CHX17_2nd"/>
    <property type="match status" value="1"/>
</dbReference>
<dbReference type="GO" id="GO:0016020">
    <property type="term" value="C:membrane"/>
    <property type="evidence" value="ECO:0007669"/>
    <property type="project" value="UniProtKB-SubCell"/>
</dbReference>
<feature type="region of interest" description="Disordered" evidence="12">
    <location>
        <begin position="756"/>
        <end position="784"/>
    </location>
</feature>
<dbReference type="GO" id="GO:0015297">
    <property type="term" value="F:antiporter activity"/>
    <property type="evidence" value="ECO:0007669"/>
    <property type="project" value="InterPro"/>
</dbReference>
<comment type="subcellular location">
    <subcellularLocation>
        <location evidence="3">Membrane</location>
        <topology evidence="3">Multi-pass membrane protein</topology>
    </subcellularLocation>
    <subcellularLocation>
        <location evidence="2">Plastid</location>
        <location evidence="2">Chloroplast envelope</location>
    </subcellularLocation>
</comment>
<evidence type="ECO:0000256" key="5">
    <source>
        <dbReference type="ARBA" id="ARBA00022538"/>
    </source>
</evidence>
<keyword evidence="10 13" id="KW-0472">Membrane</keyword>
<keyword evidence="8 13" id="KW-1133">Transmembrane helix</keyword>